<organism evidence="4 5">
    <name type="scientific">Paractinoplanes ovalisporus</name>
    <dbReference type="NCBI Taxonomy" id="2810368"/>
    <lineage>
        <taxon>Bacteria</taxon>
        <taxon>Bacillati</taxon>
        <taxon>Actinomycetota</taxon>
        <taxon>Actinomycetes</taxon>
        <taxon>Micromonosporales</taxon>
        <taxon>Micromonosporaceae</taxon>
        <taxon>Paractinoplanes</taxon>
    </lineage>
</organism>
<feature type="coiled-coil region" evidence="1">
    <location>
        <begin position="32"/>
        <end position="59"/>
    </location>
</feature>
<keyword evidence="3" id="KW-0812">Transmembrane</keyword>
<dbReference type="Proteomes" id="UP000632138">
    <property type="component" value="Unassembled WGS sequence"/>
</dbReference>
<dbReference type="NCBIfam" id="NF047321">
    <property type="entry name" value="SCO7613_CTERM"/>
    <property type="match status" value="1"/>
</dbReference>
<comment type="caution">
    <text evidence="4">The sequence shown here is derived from an EMBL/GenBank/DDBJ whole genome shotgun (WGS) entry which is preliminary data.</text>
</comment>
<feature type="transmembrane region" description="Helical" evidence="3">
    <location>
        <begin position="154"/>
        <end position="176"/>
    </location>
</feature>
<feature type="transmembrane region" description="Helical" evidence="3">
    <location>
        <begin position="234"/>
        <end position="251"/>
    </location>
</feature>
<reference evidence="4 5" key="1">
    <citation type="submission" date="2021-01" db="EMBL/GenBank/DDBJ databases">
        <title>Actinoplanes sp. nov. LDG1-06 isolated from lichen.</title>
        <authorList>
            <person name="Saeng-In P."/>
            <person name="Phongsopitanun W."/>
            <person name="Kanchanasin P."/>
            <person name="Yuki M."/>
            <person name="Kudo T."/>
            <person name="Ohkuma M."/>
            <person name="Tanasupawat S."/>
        </authorList>
    </citation>
    <scope>NUCLEOTIDE SEQUENCE [LARGE SCALE GENOMIC DNA]</scope>
    <source>
        <strain evidence="4 5">LDG1-06</strain>
    </source>
</reference>
<proteinExistence type="predicted"/>
<feature type="transmembrane region" description="Helical" evidence="3">
    <location>
        <begin position="618"/>
        <end position="635"/>
    </location>
</feature>
<keyword evidence="3" id="KW-0472">Membrane</keyword>
<feature type="transmembrane region" description="Helical" evidence="3">
    <location>
        <begin position="501"/>
        <end position="518"/>
    </location>
</feature>
<dbReference type="EMBL" id="JAENHP010000002">
    <property type="protein sequence ID" value="MBM2615548.1"/>
    <property type="molecule type" value="Genomic_DNA"/>
</dbReference>
<feature type="transmembrane region" description="Helical" evidence="3">
    <location>
        <begin position="340"/>
        <end position="361"/>
    </location>
</feature>
<keyword evidence="1" id="KW-0175">Coiled coil</keyword>
<feature type="transmembrane region" description="Helical" evidence="3">
    <location>
        <begin position="368"/>
        <end position="387"/>
    </location>
</feature>
<feature type="transmembrane region" description="Helical" evidence="3">
    <location>
        <begin position="641"/>
        <end position="659"/>
    </location>
</feature>
<keyword evidence="3" id="KW-1133">Transmembrane helix</keyword>
<protein>
    <submittedName>
        <fullName evidence="4">Zinc ribbon domain-containing protein</fullName>
    </submittedName>
</protein>
<feature type="transmembrane region" description="Helical" evidence="3">
    <location>
        <begin position="211"/>
        <end position="228"/>
    </location>
</feature>
<gene>
    <name evidence="4" type="ORF">JIG36_08215</name>
</gene>
<feature type="region of interest" description="Disordered" evidence="2">
    <location>
        <begin position="1"/>
        <end position="22"/>
    </location>
</feature>
<name>A0ABS2A8B9_9ACTN</name>
<dbReference type="RefSeq" id="WP_203375427.1">
    <property type="nucleotide sequence ID" value="NZ_JAENHP010000002.1"/>
</dbReference>
<evidence type="ECO:0000256" key="2">
    <source>
        <dbReference type="SAM" id="MobiDB-lite"/>
    </source>
</evidence>
<keyword evidence="5" id="KW-1185">Reference proteome</keyword>
<feature type="transmembrane region" description="Helical" evidence="3">
    <location>
        <begin position="666"/>
        <end position="686"/>
    </location>
</feature>
<feature type="transmembrane region" description="Helical" evidence="3">
    <location>
        <begin position="96"/>
        <end position="116"/>
    </location>
</feature>
<feature type="transmembrane region" description="Helical" evidence="3">
    <location>
        <begin position="718"/>
        <end position="736"/>
    </location>
</feature>
<dbReference type="InterPro" id="IPR058062">
    <property type="entry name" value="SCO7613_C"/>
</dbReference>
<feature type="transmembrane region" description="Helical" evidence="3">
    <location>
        <begin position="692"/>
        <end position="711"/>
    </location>
</feature>
<feature type="transmembrane region" description="Helical" evidence="3">
    <location>
        <begin position="407"/>
        <end position="424"/>
    </location>
</feature>
<sequence>MTYPCPHCGTPASPESGCPSCGRDPDPDAIEVVRADAEIADLNRQLAGARQAVAGLEATLGQVLTRRHLAVSRVRARLAPPVPVKETSTKTVQTSLFLLGGILLAVAAIVFTAVAWDQFGVGGRALVLAGLTGAALGVPFLALRRRLTATAETFAAIGLLLLLLDGYAAWYVNLFGVADGSAWGYAGAVCAVTAAVAVGYEHVTGLTGPRFAALLVAQPVIPLLVAVAEPGPVVWGFAFAAVAGLNVAVFARGMKSAGITGSLAAFAAGVLALIAMFDTSEVGRAVGGAAALVVAALVVLAGALVAADRLAREMASGVLVVALALAAGRVTVMLTPGGKYALAEIAAVVLVISAVVVVVPWAGLGARIGAAAAIAAPAAFAFGWTVVEAFNTVLSAHFSEDVSRAGVVLPIALAALGAAAVVLLPASWRVSAGLGTLALIALSGLHLPWWCAPILDLVVVAAALAVALRAVRAAMITPLVVAVVLSVHAVATGLARPEVAAAVFAAIAVLGCATAALARDDLRTASLLAGLLAVPFAAWSGSSALTGENLPQMFAVLAVSAAVFFVRRTVAEIAAHTGAALALLLAASGAGASPERAAIVFGLWGLVLATRARRRGHLFAAVTAEVVAGLLVLAGNGVTTLEAYTVPAAAVALLAGLLFGRNQSSWVAYGPALVAALLPSLASVFADDGQHLRRLLLGVAGVAVVLAGAALRLRAPVLIGGGALVALALHELAQFWDLIPRWIPLAAAGLLLVMIATTLERRRRDLHRFRNAIQRMS</sequence>
<evidence type="ECO:0000256" key="3">
    <source>
        <dbReference type="SAM" id="Phobius"/>
    </source>
</evidence>
<feature type="transmembrane region" description="Helical" evidence="3">
    <location>
        <begin position="182"/>
        <end position="199"/>
    </location>
</feature>
<accession>A0ABS2A8B9</accession>
<feature type="transmembrane region" description="Helical" evidence="3">
    <location>
        <begin position="478"/>
        <end position="495"/>
    </location>
</feature>
<evidence type="ECO:0000313" key="4">
    <source>
        <dbReference type="EMBL" id="MBM2615548.1"/>
    </source>
</evidence>
<evidence type="ECO:0000256" key="1">
    <source>
        <dbReference type="SAM" id="Coils"/>
    </source>
</evidence>
<feature type="transmembrane region" description="Helical" evidence="3">
    <location>
        <begin position="742"/>
        <end position="759"/>
    </location>
</feature>
<feature type="transmembrane region" description="Helical" evidence="3">
    <location>
        <begin position="431"/>
        <end position="448"/>
    </location>
</feature>
<evidence type="ECO:0000313" key="5">
    <source>
        <dbReference type="Proteomes" id="UP000632138"/>
    </source>
</evidence>
<feature type="transmembrane region" description="Helical" evidence="3">
    <location>
        <begin position="550"/>
        <end position="566"/>
    </location>
</feature>
<feature type="transmembrane region" description="Helical" evidence="3">
    <location>
        <begin position="258"/>
        <end position="277"/>
    </location>
</feature>
<feature type="transmembrane region" description="Helical" evidence="3">
    <location>
        <begin position="122"/>
        <end position="142"/>
    </location>
</feature>
<feature type="transmembrane region" description="Helical" evidence="3">
    <location>
        <begin position="314"/>
        <end position="334"/>
    </location>
</feature>
<feature type="transmembrane region" description="Helical" evidence="3">
    <location>
        <begin position="289"/>
        <end position="307"/>
    </location>
</feature>